<dbReference type="Proteomes" id="UP000054144">
    <property type="component" value="Unassembled WGS sequence"/>
</dbReference>
<evidence type="ECO:0000313" key="3">
    <source>
        <dbReference type="Proteomes" id="UP000054144"/>
    </source>
</evidence>
<gene>
    <name evidence="2" type="ORF">FISHEDRAFT_75250</name>
</gene>
<keyword evidence="3" id="KW-1185">Reference proteome</keyword>
<dbReference type="AlphaFoldDB" id="A0A0D7A7V5"/>
<proteinExistence type="predicted"/>
<accession>A0A0D7A7V5</accession>
<feature type="compositionally biased region" description="Basic residues" evidence="1">
    <location>
        <begin position="381"/>
        <end position="398"/>
    </location>
</feature>
<reference evidence="2 3" key="1">
    <citation type="journal article" date="2015" name="Fungal Genet. Biol.">
        <title>Evolution of novel wood decay mechanisms in Agaricales revealed by the genome sequences of Fistulina hepatica and Cylindrobasidium torrendii.</title>
        <authorList>
            <person name="Floudas D."/>
            <person name="Held B.W."/>
            <person name="Riley R."/>
            <person name="Nagy L.G."/>
            <person name="Koehler G."/>
            <person name="Ransdell A.S."/>
            <person name="Younus H."/>
            <person name="Chow J."/>
            <person name="Chiniquy J."/>
            <person name="Lipzen A."/>
            <person name="Tritt A."/>
            <person name="Sun H."/>
            <person name="Haridas S."/>
            <person name="LaButti K."/>
            <person name="Ohm R.A."/>
            <person name="Kues U."/>
            <person name="Blanchette R.A."/>
            <person name="Grigoriev I.V."/>
            <person name="Minto R.E."/>
            <person name="Hibbett D.S."/>
        </authorList>
    </citation>
    <scope>NUCLEOTIDE SEQUENCE [LARGE SCALE GENOMIC DNA]</scope>
    <source>
        <strain evidence="2 3">ATCC 64428</strain>
    </source>
</reference>
<organism evidence="2 3">
    <name type="scientific">Fistulina hepatica ATCC 64428</name>
    <dbReference type="NCBI Taxonomy" id="1128425"/>
    <lineage>
        <taxon>Eukaryota</taxon>
        <taxon>Fungi</taxon>
        <taxon>Dikarya</taxon>
        <taxon>Basidiomycota</taxon>
        <taxon>Agaricomycotina</taxon>
        <taxon>Agaricomycetes</taxon>
        <taxon>Agaricomycetidae</taxon>
        <taxon>Agaricales</taxon>
        <taxon>Fistulinaceae</taxon>
        <taxon>Fistulina</taxon>
    </lineage>
</organism>
<sequence length="573" mass="62463">MSYYLSNFLGLQSTYSHQPSEWLTGPSSQGTHNLAVEPTLGMGMAFVPPASHAFDPLQQVVAHPSQQHLHHHPTLGVSSAHDAFRAINSYAPPDPHSNFGIDPKLTLLNSDGNHNPPLDPYVFGMDNRFHSATTMAAYEERVIDRSPSSELADDRWAMDGEQYTQSIALHVSRISDMTPHPHTSSRYSEGDPLRTMFPSREFSGAQRHNRSSSTPAQRISRHVHIRHAQSLDAGRGGVTPPLLFDGPAGAVDFAGSMPLPQSGGTSATLPNIQPPAFELSKPPSPFMGDGHMHLSAATSTGNFRQRTSPSLYHPLMQPSNLVGVSCHPSTQPVYPPPAVMQLQSRASESQQQASSSQQQPAPLPQSPQTSAAEPQEVVHVRPVRQPKVPRTKPLKKAAVRGETQKKKAARAGTQKKVAAVKKTSGNRLARPLEVSPFADIIKTKRHASDGRPLTSEWSNEEVCELLDLPESALKRLEDSETVPCMLLRGGGCGQRMGLDTGKQYSEHLAHAHPEIEGSLCCHWHDAEKCSARETDKKFCDFGVLARHVRRAHLREAKPCPVPGCPQDPNNCGT</sequence>
<evidence type="ECO:0000256" key="1">
    <source>
        <dbReference type="SAM" id="MobiDB-lite"/>
    </source>
</evidence>
<feature type="compositionally biased region" description="Low complexity" evidence="1">
    <location>
        <begin position="341"/>
        <end position="372"/>
    </location>
</feature>
<evidence type="ECO:0000313" key="2">
    <source>
        <dbReference type="EMBL" id="KIY46810.1"/>
    </source>
</evidence>
<dbReference type="EMBL" id="KN882022">
    <property type="protein sequence ID" value="KIY46810.1"/>
    <property type="molecule type" value="Genomic_DNA"/>
</dbReference>
<name>A0A0D7A7V5_9AGAR</name>
<protein>
    <submittedName>
        <fullName evidence="2">Uncharacterized protein</fullName>
    </submittedName>
</protein>
<feature type="region of interest" description="Disordered" evidence="1">
    <location>
        <begin position="326"/>
        <end position="416"/>
    </location>
</feature>